<dbReference type="RefSeq" id="WP_133554435.1">
    <property type="nucleotide sequence ID" value="NZ_SNYF01000006.1"/>
</dbReference>
<organism evidence="2 3">
    <name type="scientific">Algoriphagus boseongensis</name>
    <dbReference type="NCBI Taxonomy" id="1442587"/>
    <lineage>
        <taxon>Bacteria</taxon>
        <taxon>Pseudomonadati</taxon>
        <taxon>Bacteroidota</taxon>
        <taxon>Cytophagia</taxon>
        <taxon>Cytophagales</taxon>
        <taxon>Cyclobacteriaceae</taxon>
        <taxon>Algoriphagus</taxon>
    </lineage>
</organism>
<accession>A0A4R6T3U0</accession>
<proteinExistence type="predicted"/>
<dbReference type="AlphaFoldDB" id="A0A4R6T3U0"/>
<gene>
    <name evidence="2" type="ORF">DFQ04_1551</name>
</gene>
<name>A0A4R6T3U0_9BACT</name>
<evidence type="ECO:0000256" key="1">
    <source>
        <dbReference type="SAM" id="Phobius"/>
    </source>
</evidence>
<keyword evidence="1" id="KW-1133">Transmembrane helix</keyword>
<evidence type="ECO:0000313" key="2">
    <source>
        <dbReference type="EMBL" id="TDQ16903.1"/>
    </source>
</evidence>
<feature type="transmembrane region" description="Helical" evidence="1">
    <location>
        <begin position="12"/>
        <end position="37"/>
    </location>
</feature>
<reference evidence="2 3" key="1">
    <citation type="submission" date="2019-03" db="EMBL/GenBank/DDBJ databases">
        <title>Genomic Encyclopedia of Type Strains, Phase III (KMG-III): the genomes of soil and plant-associated and newly described type strains.</title>
        <authorList>
            <person name="Whitman W."/>
        </authorList>
    </citation>
    <scope>NUCLEOTIDE SEQUENCE [LARGE SCALE GENOMIC DNA]</scope>
    <source>
        <strain evidence="2 3">CECT 8446</strain>
    </source>
</reference>
<protein>
    <submittedName>
        <fullName evidence="2">Uncharacterized protein</fullName>
    </submittedName>
</protein>
<dbReference type="EMBL" id="SNYF01000006">
    <property type="protein sequence ID" value="TDQ16903.1"/>
    <property type="molecule type" value="Genomic_DNA"/>
</dbReference>
<keyword evidence="3" id="KW-1185">Reference proteome</keyword>
<keyword evidence="1" id="KW-0812">Transmembrane</keyword>
<keyword evidence="1" id="KW-0472">Membrane</keyword>
<dbReference type="Proteomes" id="UP000294535">
    <property type="component" value="Unassembled WGS sequence"/>
</dbReference>
<sequence length="73" mass="8736">MMSYSLLKIGELGSYAVLVVFILKYIPEILKSLFLFYQKYLDHKLEWKKQEDVKELSEKEIEQKTILKRKPPS</sequence>
<comment type="caution">
    <text evidence="2">The sequence shown here is derived from an EMBL/GenBank/DDBJ whole genome shotgun (WGS) entry which is preliminary data.</text>
</comment>
<evidence type="ECO:0000313" key="3">
    <source>
        <dbReference type="Proteomes" id="UP000294535"/>
    </source>
</evidence>